<reference evidence="2 3" key="2">
    <citation type="submission" date="2018-11" db="EMBL/GenBank/DDBJ databases">
        <authorList>
            <consortium name="Pathogen Informatics"/>
        </authorList>
    </citation>
    <scope>NUCLEOTIDE SEQUENCE [LARGE SCALE GENOMIC DNA]</scope>
</reference>
<gene>
    <name evidence="2" type="ORF">SBAD_LOCUS2056</name>
</gene>
<dbReference type="AlphaFoldDB" id="A0A183IEL2"/>
<accession>A0A183IEL2</accession>
<proteinExistence type="predicted"/>
<keyword evidence="3" id="KW-1185">Reference proteome</keyword>
<name>A0A183IEL2_9BILA</name>
<evidence type="ECO:0000256" key="1">
    <source>
        <dbReference type="SAM" id="MobiDB-lite"/>
    </source>
</evidence>
<dbReference type="EMBL" id="UZAM01007065">
    <property type="protein sequence ID" value="VDO96351.1"/>
    <property type="molecule type" value="Genomic_DNA"/>
</dbReference>
<protein>
    <submittedName>
        <fullName evidence="4">Secreted protein</fullName>
    </submittedName>
</protein>
<evidence type="ECO:0000313" key="3">
    <source>
        <dbReference type="Proteomes" id="UP000270296"/>
    </source>
</evidence>
<feature type="region of interest" description="Disordered" evidence="1">
    <location>
        <begin position="39"/>
        <end position="70"/>
    </location>
</feature>
<dbReference type="WBParaSite" id="SBAD_0000215601-mRNA-1">
    <property type="protein sequence ID" value="SBAD_0000215601-mRNA-1"/>
    <property type="gene ID" value="SBAD_0000215601"/>
</dbReference>
<feature type="compositionally biased region" description="Polar residues" evidence="1">
    <location>
        <begin position="39"/>
        <end position="49"/>
    </location>
</feature>
<dbReference type="Proteomes" id="UP000270296">
    <property type="component" value="Unassembled WGS sequence"/>
</dbReference>
<sequence>MILLLSNFMSTRSSVGLPKAAQAAEDGEKLETRACFNSSGSWWHSSTAMTAEDRQEDDEETNEQRSRYSF</sequence>
<evidence type="ECO:0000313" key="4">
    <source>
        <dbReference type="WBParaSite" id="SBAD_0000215601-mRNA-1"/>
    </source>
</evidence>
<evidence type="ECO:0000313" key="2">
    <source>
        <dbReference type="EMBL" id="VDO96351.1"/>
    </source>
</evidence>
<reference evidence="4" key="1">
    <citation type="submission" date="2016-06" db="UniProtKB">
        <authorList>
            <consortium name="WormBaseParasite"/>
        </authorList>
    </citation>
    <scope>IDENTIFICATION</scope>
</reference>
<organism evidence="4">
    <name type="scientific">Soboliphyme baturini</name>
    <dbReference type="NCBI Taxonomy" id="241478"/>
    <lineage>
        <taxon>Eukaryota</taxon>
        <taxon>Metazoa</taxon>
        <taxon>Ecdysozoa</taxon>
        <taxon>Nematoda</taxon>
        <taxon>Enoplea</taxon>
        <taxon>Dorylaimia</taxon>
        <taxon>Dioctophymatida</taxon>
        <taxon>Dioctophymatoidea</taxon>
        <taxon>Soboliphymatidae</taxon>
        <taxon>Soboliphyme</taxon>
    </lineage>
</organism>